<dbReference type="RefSeq" id="WP_309985035.1">
    <property type="nucleotide sequence ID" value="NZ_JAVDTI010000003.1"/>
</dbReference>
<dbReference type="EMBL" id="JAVDTI010000003">
    <property type="protein sequence ID" value="MDR6806328.1"/>
    <property type="molecule type" value="Genomic_DNA"/>
</dbReference>
<accession>A0ABU1QYV5</accession>
<comment type="caution">
    <text evidence="1">The sequence shown here is derived from an EMBL/GenBank/DDBJ whole genome shotgun (WGS) entry which is preliminary data.</text>
</comment>
<evidence type="ECO:0000313" key="2">
    <source>
        <dbReference type="Proteomes" id="UP001264980"/>
    </source>
</evidence>
<gene>
    <name evidence="1" type="ORF">J2W84_003376</name>
</gene>
<organism evidence="1 2">
    <name type="scientific">Dyadobacter fermentans</name>
    <dbReference type="NCBI Taxonomy" id="94254"/>
    <lineage>
        <taxon>Bacteria</taxon>
        <taxon>Pseudomonadati</taxon>
        <taxon>Bacteroidota</taxon>
        <taxon>Cytophagia</taxon>
        <taxon>Cytophagales</taxon>
        <taxon>Spirosomataceae</taxon>
        <taxon>Dyadobacter</taxon>
    </lineage>
</organism>
<protein>
    <submittedName>
        <fullName evidence="1">Uncharacterized protein</fullName>
    </submittedName>
</protein>
<name>A0ABU1QYV5_9BACT</name>
<keyword evidence="2" id="KW-1185">Reference proteome</keyword>
<proteinExistence type="predicted"/>
<evidence type="ECO:0000313" key="1">
    <source>
        <dbReference type="EMBL" id="MDR6806328.1"/>
    </source>
</evidence>
<reference evidence="1 2" key="1">
    <citation type="submission" date="2023-07" db="EMBL/GenBank/DDBJ databases">
        <title>Sorghum-associated microbial communities from plants grown in Nebraska, USA.</title>
        <authorList>
            <person name="Schachtman D."/>
        </authorList>
    </citation>
    <scope>NUCLEOTIDE SEQUENCE [LARGE SCALE GENOMIC DNA]</scope>
    <source>
        <strain evidence="1 2">BE57</strain>
    </source>
</reference>
<dbReference type="Proteomes" id="UP001264980">
    <property type="component" value="Unassembled WGS sequence"/>
</dbReference>
<sequence length="83" mass="9698">MFKGVISVCAPVFGYLTFIAWKLLSAHGRLAYYEYEAKKHITELEIEKVKPGLCSEDVREIELRIKNYRNAIHERRMIVLEGI</sequence>